<dbReference type="InterPro" id="IPR005149">
    <property type="entry name" value="Tscrpt_reg_PadR_N"/>
</dbReference>
<dbReference type="PANTHER" id="PTHR33169:SF13">
    <property type="entry name" value="PADR-FAMILY TRANSCRIPTIONAL REGULATOR"/>
    <property type="match status" value="1"/>
</dbReference>
<dbReference type="InterPro" id="IPR036388">
    <property type="entry name" value="WH-like_DNA-bd_sf"/>
</dbReference>
<feature type="domain" description="Transcription regulator PadR N-terminal" evidence="1">
    <location>
        <begin position="17"/>
        <end position="84"/>
    </location>
</feature>
<dbReference type="InterPro" id="IPR052509">
    <property type="entry name" value="Metal_resp_DNA-bind_regulator"/>
</dbReference>
<evidence type="ECO:0000313" key="3">
    <source>
        <dbReference type="Proteomes" id="UP000094960"/>
    </source>
</evidence>
<keyword evidence="3" id="KW-1185">Reference proteome</keyword>
<organism evidence="2 3">
    <name type="scientific">Streptomyces fodineus</name>
    <dbReference type="NCBI Taxonomy" id="1904616"/>
    <lineage>
        <taxon>Bacteria</taxon>
        <taxon>Bacillati</taxon>
        <taxon>Actinomycetota</taxon>
        <taxon>Actinomycetes</taxon>
        <taxon>Kitasatosporales</taxon>
        <taxon>Streptomycetaceae</taxon>
        <taxon>Streptomyces</taxon>
    </lineage>
</organism>
<dbReference type="EMBL" id="CP017248">
    <property type="protein sequence ID" value="AOR35743.1"/>
    <property type="molecule type" value="Genomic_DNA"/>
</dbReference>
<dbReference type="RefSeq" id="WP_069782265.1">
    <property type="nucleotide sequence ID" value="NZ_CP017248.1"/>
</dbReference>
<dbReference type="Gene3D" id="1.10.10.10">
    <property type="entry name" value="Winged helix-like DNA-binding domain superfamily/Winged helix DNA-binding domain"/>
    <property type="match status" value="1"/>
</dbReference>
<dbReference type="KEGG" id="spun:BFF78_35890"/>
<proteinExistence type="predicted"/>
<name>A0A1D7YJG9_9ACTN</name>
<accession>A0A1D7YJG9</accession>
<dbReference type="InterPro" id="IPR036390">
    <property type="entry name" value="WH_DNA-bd_sf"/>
</dbReference>
<dbReference type="SUPFAM" id="SSF46785">
    <property type="entry name" value="Winged helix' DNA-binding domain"/>
    <property type="match status" value="1"/>
</dbReference>
<dbReference type="Pfam" id="PF03551">
    <property type="entry name" value="PadR"/>
    <property type="match status" value="1"/>
</dbReference>
<dbReference type="PANTHER" id="PTHR33169">
    <property type="entry name" value="PADR-FAMILY TRANSCRIPTIONAL REGULATOR"/>
    <property type="match status" value="1"/>
</dbReference>
<protein>
    <submittedName>
        <fullName evidence="2">PadR family transcriptional regulator</fullName>
    </submittedName>
</protein>
<dbReference type="AlphaFoldDB" id="A0A1D7YJG9"/>
<dbReference type="Proteomes" id="UP000094960">
    <property type="component" value="Chromosome"/>
</dbReference>
<reference evidence="3" key="1">
    <citation type="submission" date="2016-09" db="EMBL/GenBank/DDBJ databases">
        <title>Streptomyces puniciscabiei strain:TW1S1 Genome sequencing and assembly.</title>
        <authorList>
            <person name="Kim M.-K."/>
            <person name="Kim S.B."/>
        </authorList>
    </citation>
    <scope>NUCLEOTIDE SEQUENCE [LARGE SCALE GENOMIC DNA]</scope>
    <source>
        <strain evidence="3">TW1S1</strain>
    </source>
</reference>
<evidence type="ECO:0000313" key="2">
    <source>
        <dbReference type="EMBL" id="AOR35743.1"/>
    </source>
</evidence>
<evidence type="ECO:0000259" key="1">
    <source>
        <dbReference type="Pfam" id="PF03551"/>
    </source>
</evidence>
<gene>
    <name evidence="2" type="ORF">BFF78_35890</name>
</gene>
<sequence>MPRQRDRVGWAEPALLILASLADGPKHGYAITKDVEEQTSIRLGPGTLYAAIARLEESGLVAPLDEDERRRPYRITAEGQTVLDDRLRAMARFARTGLTRLGVANA</sequence>